<name>A0AAD7S8I3_9TELE</name>
<proteinExistence type="predicted"/>
<dbReference type="EMBL" id="JAINUG010000095">
    <property type="protein sequence ID" value="KAJ8397743.1"/>
    <property type="molecule type" value="Genomic_DNA"/>
</dbReference>
<feature type="compositionally biased region" description="Gly residues" evidence="1">
    <location>
        <begin position="87"/>
        <end position="96"/>
    </location>
</feature>
<organism evidence="2 3">
    <name type="scientific">Aldrovandia affinis</name>
    <dbReference type="NCBI Taxonomy" id="143900"/>
    <lineage>
        <taxon>Eukaryota</taxon>
        <taxon>Metazoa</taxon>
        <taxon>Chordata</taxon>
        <taxon>Craniata</taxon>
        <taxon>Vertebrata</taxon>
        <taxon>Euteleostomi</taxon>
        <taxon>Actinopterygii</taxon>
        <taxon>Neopterygii</taxon>
        <taxon>Teleostei</taxon>
        <taxon>Notacanthiformes</taxon>
        <taxon>Halosauridae</taxon>
        <taxon>Aldrovandia</taxon>
    </lineage>
</organism>
<accession>A0AAD7S8I3</accession>
<feature type="region of interest" description="Disordered" evidence="1">
    <location>
        <begin position="1"/>
        <end position="101"/>
    </location>
</feature>
<dbReference type="AlphaFoldDB" id="A0AAD7S8I3"/>
<gene>
    <name evidence="2" type="ORF">AAFF_G00434320</name>
</gene>
<evidence type="ECO:0000256" key="1">
    <source>
        <dbReference type="SAM" id="MobiDB-lite"/>
    </source>
</evidence>
<comment type="caution">
    <text evidence="2">The sequence shown here is derived from an EMBL/GenBank/DDBJ whole genome shotgun (WGS) entry which is preliminary data.</text>
</comment>
<dbReference type="Proteomes" id="UP001221898">
    <property type="component" value="Unassembled WGS sequence"/>
</dbReference>
<reference evidence="2" key="1">
    <citation type="journal article" date="2023" name="Science">
        <title>Genome structures resolve the early diversification of teleost fishes.</title>
        <authorList>
            <person name="Parey E."/>
            <person name="Louis A."/>
            <person name="Montfort J."/>
            <person name="Bouchez O."/>
            <person name="Roques C."/>
            <person name="Iampietro C."/>
            <person name="Lluch J."/>
            <person name="Castinel A."/>
            <person name="Donnadieu C."/>
            <person name="Desvignes T."/>
            <person name="Floi Bucao C."/>
            <person name="Jouanno E."/>
            <person name="Wen M."/>
            <person name="Mejri S."/>
            <person name="Dirks R."/>
            <person name="Jansen H."/>
            <person name="Henkel C."/>
            <person name="Chen W.J."/>
            <person name="Zahm M."/>
            <person name="Cabau C."/>
            <person name="Klopp C."/>
            <person name="Thompson A.W."/>
            <person name="Robinson-Rechavi M."/>
            <person name="Braasch I."/>
            <person name="Lecointre G."/>
            <person name="Bobe J."/>
            <person name="Postlethwait J.H."/>
            <person name="Berthelot C."/>
            <person name="Roest Crollius H."/>
            <person name="Guiguen Y."/>
        </authorList>
    </citation>
    <scope>NUCLEOTIDE SEQUENCE</scope>
    <source>
        <strain evidence="2">NC1722</strain>
    </source>
</reference>
<evidence type="ECO:0000313" key="2">
    <source>
        <dbReference type="EMBL" id="KAJ8397743.1"/>
    </source>
</evidence>
<keyword evidence="3" id="KW-1185">Reference proteome</keyword>
<evidence type="ECO:0000313" key="3">
    <source>
        <dbReference type="Proteomes" id="UP001221898"/>
    </source>
</evidence>
<protein>
    <submittedName>
        <fullName evidence="2">Uncharacterized protein</fullName>
    </submittedName>
</protein>
<sequence>MGTGTEEEGCLPQSRHKQQDVPPPSMRDRRDPGEAVSTTQGKRALPTRGRLPNPGCVMGGGCARDSGPGSWQRQDPASLRHSWHGQRCGGGGGGGTKSRPSAHILRLIMRSLIVCRDDGGKRPAGARLAD</sequence>